<dbReference type="InterPro" id="IPR027951">
    <property type="entry name" value="Nepro_N"/>
</dbReference>
<evidence type="ECO:0000313" key="4">
    <source>
        <dbReference type="EMBL" id="KAL1562942.1"/>
    </source>
</evidence>
<feature type="domain" description="Nucleolus and neural progenitor protein-like N-terminal" evidence="3">
    <location>
        <begin position="5"/>
        <end position="164"/>
    </location>
</feature>
<keyword evidence="2" id="KW-1133">Transmembrane helix</keyword>
<protein>
    <recommendedName>
        <fullName evidence="3">Nucleolus and neural progenitor protein-like N-terminal domain-containing protein</fullName>
    </recommendedName>
</protein>
<dbReference type="EMBL" id="JBEAFC010000003">
    <property type="protein sequence ID" value="KAL1562942.1"/>
    <property type="molecule type" value="Genomic_DNA"/>
</dbReference>
<dbReference type="Proteomes" id="UP001567538">
    <property type="component" value="Unassembled WGS sequence"/>
</dbReference>
<keyword evidence="2" id="KW-0812">Transmembrane</keyword>
<keyword evidence="5" id="KW-1185">Reference proteome</keyword>
<evidence type="ECO:0000259" key="3">
    <source>
        <dbReference type="Pfam" id="PF14780"/>
    </source>
</evidence>
<accession>A0ABD1I2H8</accession>
<dbReference type="AlphaFoldDB" id="A0ABD1I2H8"/>
<comment type="caution">
    <text evidence="4">The sequence shown here is derived from an EMBL/GenBank/DDBJ whole genome shotgun (WGS) entry which is preliminary data.</text>
</comment>
<dbReference type="Pfam" id="PF14780">
    <property type="entry name" value="NEPRO_N"/>
    <property type="match status" value="1"/>
</dbReference>
<dbReference type="PANTHER" id="PTHR34786:SF1">
    <property type="entry name" value="OS09G0504900 PROTEIN"/>
    <property type="match status" value="1"/>
</dbReference>
<keyword evidence="2" id="KW-0472">Membrane</keyword>
<feature type="transmembrane region" description="Helical" evidence="2">
    <location>
        <begin position="127"/>
        <end position="145"/>
    </location>
</feature>
<organism evidence="4 5">
    <name type="scientific">Salvia divinorum</name>
    <name type="common">Maria pastora</name>
    <name type="synonym">Diviner's sage</name>
    <dbReference type="NCBI Taxonomy" id="28513"/>
    <lineage>
        <taxon>Eukaryota</taxon>
        <taxon>Viridiplantae</taxon>
        <taxon>Streptophyta</taxon>
        <taxon>Embryophyta</taxon>
        <taxon>Tracheophyta</taxon>
        <taxon>Spermatophyta</taxon>
        <taxon>Magnoliopsida</taxon>
        <taxon>eudicotyledons</taxon>
        <taxon>Gunneridae</taxon>
        <taxon>Pentapetalae</taxon>
        <taxon>asterids</taxon>
        <taxon>lamiids</taxon>
        <taxon>Lamiales</taxon>
        <taxon>Lamiaceae</taxon>
        <taxon>Nepetoideae</taxon>
        <taxon>Mentheae</taxon>
        <taxon>Salviinae</taxon>
        <taxon>Salvia</taxon>
        <taxon>Salvia subgen. Calosphace</taxon>
    </lineage>
</organism>
<evidence type="ECO:0000256" key="1">
    <source>
        <dbReference type="SAM" id="MobiDB-lite"/>
    </source>
</evidence>
<name>A0ABD1I2H8_SALDI</name>
<evidence type="ECO:0000256" key="2">
    <source>
        <dbReference type="SAM" id="Phobius"/>
    </source>
</evidence>
<reference evidence="4 5" key="1">
    <citation type="submission" date="2024-06" db="EMBL/GenBank/DDBJ databases">
        <title>A chromosome level genome sequence of Diviner's sage (Salvia divinorum).</title>
        <authorList>
            <person name="Ford S.A."/>
            <person name="Ro D.-K."/>
            <person name="Ness R.W."/>
            <person name="Phillips M.A."/>
        </authorList>
    </citation>
    <scope>NUCLEOTIDE SEQUENCE [LARGE SCALE GENOMIC DNA]</scope>
    <source>
        <strain evidence="4">SAF-2024a</strain>
        <tissue evidence="4">Leaf</tissue>
    </source>
</reference>
<sequence>MDSDIKTVEQRLKSFTSQLHTECGILERLVYKHKNQHRRCSYFQYILKVRRDLQLLKSLNLDEVLESSFLVINGDRPKQKVQLLEGLKRRKTNSGKYNFLERLLGVTRLLSQIVEPLLKASIEISMLLARSFFMTFSLVVLAVLARVRVLVQQMLLDAVLLYNTVSSLSQKEQSIKLKQEGFEVFREYFPRKEEARILLECIWQKDKFVLVETTHKSETTGQEKDEQGDFSLSTPQILYENIEVILGVDESGAAASVHPATDTINVEENCSDAAGLKKDEKTVPEASNIAPSSTANIVSLEAVFSNSSAGSFSDTNRNKLAGDVSCSMRTSEAEVTRIETSLPAISTTSTLSRPVKRETSKKVAFVAVKQPAPSTADQSRFPLKGTERNNNDPFFSLLTGGNKSSLL</sequence>
<evidence type="ECO:0000313" key="5">
    <source>
        <dbReference type="Proteomes" id="UP001567538"/>
    </source>
</evidence>
<dbReference type="PANTHER" id="PTHR34786">
    <property type="entry name" value="OS09G0504900 PROTEIN"/>
    <property type="match status" value="1"/>
</dbReference>
<gene>
    <name evidence="4" type="ORF">AAHA92_05459</name>
</gene>
<proteinExistence type="predicted"/>
<feature type="region of interest" description="Disordered" evidence="1">
    <location>
        <begin position="374"/>
        <end position="407"/>
    </location>
</feature>